<dbReference type="AlphaFoldDB" id="A0A1W1W942"/>
<dbReference type="EMBL" id="FWWY01000001">
    <property type="protein sequence ID" value="SMC02804.1"/>
    <property type="molecule type" value="Genomic_DNA"/>
</dbReference>
<reference evidence="2" key="1">
    <citation type="submission" date="2017-04" db="EMBL/GenBank/DDBJ databases">
        <authorList>
            <person name="Varghese N."/>
            <person name="Submissions S."/>
        </authorList>
    </citation>
    <scope>NUCLEOTIDE SEQUENCE [LARGE SCALE GENOMIC DNA]</scope>
    <source>
        <strain evidence="2">DSM 9293</strain>
    </source>
</reference>
<protein>
    <submittedName>
        <fullName evidence="1">Uncharacterized protein</fullName>
    </submittedName>
</protein>
<organism evidence="1 2">
    <name type="scientific">Sulfobacillus thermosulfidooxidans (strain DSM 9293 / VKM B-1269 / AT-1)</name>
    <dbReference type="NCBI Taxonomy" id="929705"/>
    <lineage>
        <taxon>Bacteria</taxon>
        <taxon>Bacillati</taxon>
        <taxon>Bacillota</taxon>
        <taxon>Clostridia</taxon>
        <taxon>Eubacteriales</taxon>
        <taxon>Clostridiales Family XVII. Incertae Sedis</taxon>
        <taxon>Sulfobacillus</taxon>
    </lineage>
</organism>
<sequence length="58" mass="6657">MLAKVIKSVSVGRTQSDREEWKYVPDGPQHVHDGLKVYRDPVTRHQALIQLSTTEINQ</sequence>
<name>A0A1W1W942_SULTA</name>
<evidence type="ECO:0000313" key="2">
    <source>
        <dbReference type="Proteomes" id="UP000192660"/>
    </source>
</evidence>
<keyword evidence="2" id="KW-1185">Reference proteome</keyword>
<gene>
    <name evidence="1" type="ORF">SAMN00768000_0770</name>
</gene>
<accession>A0A1W1W942</accession>
<proteinExistence type="predicted"/>
<dbReference type="Proteomes" id="UP000192660">
    <property type="component" value="Unassembled WGS sequence"/>
</dbReference>
<evidence type="ECO:0000313" key="1">
    <source>
        <dbReference type="EMBL" id="SMC02804.1"/>
    </source>
</evidence>